<feature type="chain" id="PRO_5045854618" description="Inhibitor I9 domain-containing protein" evidence="1">
    <location>
        <begin position="44"/>
        <end position="123"/>
    </location>
</feature>
<name>A0ABX3G250_9ACTN</name>
<dbReference type="RefSeq" id="WP_076044428.1">
    <property type="nucleotide sequence ID" value="NZ_JBHYUY010000026.1"/>
</dbReference>
<proteinExistence type="predicted"/>
<protein>
    <recommendedName>
        <fullName evidence="2">Inhibitor I9 domain-containing protein</fullName>
    </recommendedName>
</protein>
<gene>
    <name evidence="3" type="ORF">AVW11_16575</name>
</gene>
<accession>A0ABX3G250</accession>
<feature type="signal peptide" evidence="1">
    <location>
        <begin position="1"/>
        <end position="43"/>
    </location>
</feature>
<dbReference type="InterPro" id="IPR010259">
    <property type="entry name" value="S8pro/Inhibitor_I9"/>
</dbReference>
<sequence length="123" mass="12071">MRILLSRAGRALPVVAAAAALAAATALPVATATAAAAATAAVAAPVARAAVGDEAPYIVTVHQDVDPAAVARMVGASPDYVYRTALHGFSARLSPGQVAALHVIPGVESVQEDGGVSSFETAG</sequence>
<keyword evidence="4" id="KW-1185">Reference proteome</keyword>
<comment type="caution">
    <text evidence="3">The sequence shown here is derived from an EMBL/GenBank/DDBJ whole genome shotgun (WGS) entry which is preliminary data.</text>
</comment>
<evidence type="ECO:0000313" key="4">
    <source>
        <dbReference type="Proteomes" id="UP000187151"/>
    </source>
</evidence>
<dbReference type="Pfam" id="PF05922">
    <property type="entry name" value="Inhibitor_I9"/>
    <property type="match status" value="1"/>
</dbReference>
<feature type="domain" description="Inhibitor I9" evidence="2">
    <location>
        <begin position="74"/>
        <end position="114"/>
    </location>
</feature>
<dbReference type="Proteomes" id="UP000187151">
    <property type="component" value="Unassembled WGS sequence"/>
</dbReference>
<evidence type="ECO:0000313" key="3">
    <source>
        <dbReference type="EMBL" id="OLZ65665.1"/>
    </source>
</evidence>
<dbReference type="SUPFAM" id="SSF54897">
    <property type="entry name" value="Protease propeptides/inhibitors"/>
    <property type="match status" value="1"/>
</dbReference>
<evidence type="ECO:0000259" key="2">
    <source>
        <dbReference type="Pfam" id="PF05922"/>
    </source>
</evidence>
<keyword evidence="1" id="KW-0732">Signal</keyword>
<organism evidence="3 4">
    <name type="scientific">Streptomyces amritsarensis</name>
    <dbReference type="NCBI Taxonomy" id="681158"/>
    <lineage>
        <taxon>Bacteria</taxon>
        <taxon>Bacillati</taxon>
        <taxon>Actinomycetota</taxon>
        <taxon>Actinomycetes</taxon>
        <taxon>Kitasatosporales</taxon>
        <taxon>Streptomycetaceae</taxon>
        <taxon>Streptomyces</taxon>
    </lineage>
</organism>
<dbReference type="EMBL" id="MQUR01000034">
    <property type="protein sequence ID" value="OLZ65665.1"/>
    <property type="molecule type" value="Genomic_DNA"/>
</dbReference>
<reference evidence="3 4" key="1">
    <citation type="submission" date="2016-01" db="EMBL/GenBank/DDBJ databases">
        <title>Streptomyces amritsarensis strain MTCC 11845 genome sequencing and assembly.</title>
        <authorList>
            <person name="Sharma D."/>
            <person name="Nair G.R."/>
            <person name="Kaur G."/>
            <person name="Manhas R.K."/>
            <person name="Mayilraj S."/>
        </authorList>
    </citation>
    <scope>NUCLEOTIDE SEQUENCE [LARGE SCALE GENOMIC DNA]</scope>
    <source>
        <strain evidence="3 4">MTCC 11845</strain>
    </source>
</reference>
<dbReference type="InterPro" id="IPR037045">
    <property type="entry name" value="S8pro/Inhibitor_I9_sf"/>
</dbReference>
<evidence type="ECO:0000256" key="1">
    <source>
        <dbReference type="SAM" id="SignalP"/>
    </source>
</evidence>
<dbReference type="Gene3D" id="3.30.70.80">
    <property type="entry name" value="Peptidase S8 propeptide/proteinase inhibitor I9"/>
    <property type="match status" value="1"/>
</dbReference>